<accession>A0A6A6C3N1</accession>
<keyword evidence="1" id="KW-0378">Hydrolase</keyword>
<dbReference type="RefSeq" id="XP_033662514.1">
    <property type="nucleotide sequence ID" value="XM_033808839.1"/>
</dbReference>
<dbReference type="InterPro" id="IPR013094">
    <property type="entry name" value="AB_hydrolase_3"/>
</dbReference>
<dbReference type="AlphaFoldDB" id="A0A6A6C3N1"/>
<dbReference type="InterPro" id="IPR050300">
    <property type="entry name" value="GDXG_lipolytic_enzyme"/>
</dbReference>
<dbReference type="SUPFAM" id="SSF53474">
    <property type="entry name" value="alpha/beta-Hydrolases"/>
    <property type="match status" value="1"/>
</dbReference>
<organism evidence="3 4">
    <name type="scientific">Zasmidium cellare ATCC 36951</name>
    <dbReference type="NCBI Taxonomy" id="1080233"/>
    <lineage>
        <taxon>Eukaryota</taxon>
        <taxon>Fungi</taxon>
        <taxon>Dikarya</taxon>
        <taxon>Ascomycota</taxon>
        <taxon>Pezizomycotina</taxon>
        <taxon>Dothideomycetes</taxon>
        <taxon>Dothideomycetidae</taxon>
        <taxon>Mycosphaerellales</taxon>
        <taxon>Mycosphaerellaceae</taxon>
        <taxon>Zasmidium</taxon>
    </lineage>
</organism>
<keyword evidence="4" id="KW-1185">Reference proteome</keyword>
<dbReference type="PANTHER" id="PTHR48081:SF8">
    <property type="entry name" value="ALPHA_BETA HYDROLASE FOLD-3 DOMAIN-CONTAINING PROTEIN-RELATED"/>
    <property type="match status" value="1"/>
</dbReference>
<reference evidence="3" key="1">
    <citation type="journal article" date="2020" name="Stud. Mycol.">
        <title>101 Dothideomycetes genomes: a test case for predicting lifestyles and emergence of pathogens.</title>
        <authorList>
            <person name="Haridas S."/>
            <person name="Albert R."/>
            <person name="Binder M."/>
            <person name="Bloem J."/>
            <person name="Labutti K."/>
            <person name="Salamov A."/>
            <person name="Andreopoulos B."/>
            <person name="Baker S."/>
            <person name="Barry K."/>
            <person name="Bills G."/>
            <person name="Bluhm B."/>
            <person name="Cannon C."/>
            <person name="Castanera R."/>
            <person name="Culley D."/>
            <person name="Daum C."/>
            <person name="Ezra D."/>
            <person name="Gonzalez J."/>
            <person name="Henrissat B."/>
            <person name="Kuo A."/>
            <person name="Liang C."/>
            <person name="Lipzen A."/>
            <person name="Lutzoni F."/>
            <person name="Magnuson J."/>
            <person name="Mondo S."/>
            <person name="Nolan M."/>
            <person name="Ohm R."/>
            <person name="Pangilinan J."/>
            <person name="Park H.-J."/>
            <person name="Ramirez L."/>
            <person name="Alfaro M."/>
            <person name="Sun H."/>
            <person name="Tritt A."/>
            <person name="Yoshinaga Y."/>
            <person name="Zwiers L.-H."/>
            <person name="Turgeon B."/>
            <person name="Goodwin S."/>
            <person name="Spatafora J."/>
            <person name="Crous P."/>
            <person name="Grigoriev I."/>
        </authorList>
    </citation>
    <scope>NUCLEOTIDE SEQUENCE</scope>
    <source>
        <strain evidence="3">ATCC 36951</strain>
    </source>
</reference>
<dbReference type="GeneID" id="54562111"/>
<dbReference type="Gene3D" id="3.40.50.1820">
    <property type="entry name" value="alpha/beta hydrolase"/>
    <property type="match status" value="1"/>
</dbReference>
<proteinExistence type="predicted"/>
<dbReference type="Proteomes" id="UP000799537">
    <property type="component" value="Unassembled WGS sequence"/>
</dbReference>
<dbReference type="OrthoDB" id="408631at2759"/>
<dbReference type="Pfam" id="PF07859">
    <property type="entry name" value="Abhydrolase_3"/>
    <property type="match status" value="1"/>
</dbReference>
<feature type="domain" description="Alpha/beta hydrolase fold-3" evidence="2">
    <location>
        <begin position="96"/>
        <end position="315"/>
    </location>
</feature>
<dbReference type="PANTHER" id="PTHR48081">
    <property type="entry name" value="AB HYDROLASE SUPERFAMILY PROTEIN C4A8.06C"/>
    <property type="match status" value="1"/>
</dbReference>
<dbReference type="GO" id="GO:0016787">
    <property type="term" value="F:hydrolase activity"/>
    <property type="evidence" value="ECO:0007669"/>
    <property type="project" value="UniProtKB-KW"/>
</dbReference>
<evidence type="ECO:0000259" key="2">
    <source>
        <dbReference type="Pfam" id="PF07859"/>
    </source>
</evidence>
<dbReference type="InterPro" id="IPR029058">
    <property type="entry name" value="AB_hydrolase_fold"/>
</dbReference>
<protein>
    <recommendedName>
        <fullName evidence="2">Alpha/beta hydrolase fold-3 domain-containing protein</fullName>
    </recommendedName>
</protein>
<name>A0A6A6C3N1_ZASCE</name>
<evidence type="ECO:0000313" key="3">
    <source>
        <dbReference type="EMBL" id="KAF2161625.1"/>
    </source>
</evidence>
<dbReference type="EMBL" id="ML993618">
    <property type="protein sequence ID" value="KAF2161625.1"/>
    <property type="molecule type" value="Genomic_DNA"/>
</dbReference>
<evidence type="ECO:0000256" key="1">
    <source>
        <dbReference type="ARBA" id="ARBA00022801"/>
    </source>
</evidence>
<gene>
    <name evidence="3" type="ORF">M409DRAFT_28019</name>
</gene>
<sequence length="345" mass="38744">MTISEEDRRRMGTVSPVLAAEVKKYPPFKHEKDVLDERRVRAEHLAKLRHLYPIPGPIPEHVSESMHHVEARDGYQIPVKIYKPAKPPQDGASPLVVMLHEGGWAMGDLTDEDLNCRMFSRDLGAVCVNVDYRLGPEYPWPCCVWDCYDVIQWAAKTASPGRSELPADLKKGFIVGGASAGGNLSAVMCQVGRDKGLSPPLTGQYLCVPSLLWQDVVPKEYKEDFQSRYDSGLNDPILGDLLRVTMPPNIAGEGNPDPLFSPLIHPNMKNLPPCYLQVGGLDPLRDEAIIWDRVFKENGGKSRLQVYDGYGHMFWTNWPLMEQSKQFVRDTLEGFKWLLQEGSSS</sequence>
<evidence type="ECO:0000313" key="4">
    <source>
        <dbReference type="Proteomes" id="UP000799537"/>
    </source>
</evidence>